<feature type="compositionally biased region" description="Acidic residues" evidence="3">
    <location>
        <begin position="224"/>
        <end position="239"/>
    </location>
</feature>
<name>A0A165R174_9AGAM</name>
<dbReference type="InParanoid" id="A0A165R174"/>
<gene>
    <name evidence="4" type="ORF">NEOLEDRAFT_1070122</name>
</gene>
<keyword evidence="5" id="KW-1185">Reference proteome</keyword>
<dbReference type="STRING" id="1314782.A0A165R174"/>
<evidence type="ECO:0000313" key="5">
    <source>
        <dbReference type="Proteomes" id="UP000076761"/>
    </source>
</evidence>
<dbReference type="EMBL" id="KV425588">
    <property type="protein sequence ID" value="KZT23163.1"/>
    <property type="molecule type" value="Genomic_DNA"/>
</dbReference>
<evidence type="ECO:0000256" key="1">
    <source>
        <dbReference type="ARBA" id="ARBA00009947"/>
    </source>
</evidence>
<dbReference type="GO" id="GO:0005634">
    <property type="term" value="C:nucleus"/>
    <property type="evidence" value="ECO:0007669"/>
    <property type="project" value="InterPro"/>
</dbReference>
<dbReference type="PANTHER" id="PTHR11875">
    <property type="entry name" value="TESTIS-SPECIFIC Y-ENCODED PROTEIN"/>
    <property type="match status" value="1"/>
</dbReference>
<sequence>MVSQQVDDEDDYYESLPVDVKRAIQGLRGLQAAQVGIRKEPQKEVLALERKYAQSLQALYGRRKQVISGQIGISKEEIILGEVQSMKEDADYQNLPALSANTTTSRAVQVDGFWLRVLKGHPGIEGMIQETDEPALHYLTDITISYPTKLSGGGDPSLAFSVNFHFSPNKFFSNSVLTKTYVYKDELGFFGTLLYSHVIGDTIRWKNGNDLIKLAEEEAKKLDDNDDDDDSDDDDDDDGDKASFFEFFCPPPSITVPEDIQVTVQGTGAGDGIDKEDLLENDFGFGEALKDQVIPRAIDYFTGDALAYELDVDFDDDDEGEGEYGNDDDDD</sequence>
<evidence type="ECO:0000256" key="2">
    <source>
        <dbReference type="RuleBase" id="RU003876"/>
    </source>
</evidence>
<feature type="region of interest" description="Disordered" evidence="3">
    <location>
        <begin position="312"/>
        <end position="331"/>
    </location>
</feature>
<dbReference type="Gene3D" id="1.20.5.1500">
    <property type="match status" value="1"/>
</dbReference>
<reference evidence="4 5" key="1">
    <citation type="journal article" date="2016" name="Mol. Biol. Evol.">
        <title>Comparative Genomics of Early-Diverging Mushroom-Forming Fungi Provides Insights into the Origins of Lignocellulose Decay Capabilities.</title>
        <authorList>
            <person name="Nagy L.G."/>
            <person name="Riley R."/>
            <person name="Tritt A."/>
            <person name="Adam C."/>
            <person name="Daum C."/>
            <person name="Floudas D."/>
            <person name="Sun H."/>
            <person name="Yadav J.S."/>
            <person name="Pangilinan J."/>
            <person name="Larsson K.H."/>
            <person name="Matsuura K."/>
            <person name="Barry K."/>
            <person name="Labutti K."/>
            <person name="Kuo R."/>
            <person name="Ohm R.A."/>
            <person name="Bhattacharya S.S."/>
            <person name="Shirouzu T."/>
            <person name="Yoshinaga Y."/>
            <person name="Martin F.M."/>
            <person name="Grigoriev I.V."/>
            <person name="Hibbett D.S."/>
        </authorList>
    </citation>
    <scope>NUCLEOTIDE SEQUENCE [LARGE SCALE GENOMIC DNA]</scope>
    <source>
        <strain evidence="4 5">HHB14362 ss-1</strain>
    </source>
</reference>
<organism evidence="4 5">
    <name type="scientific">Neolentinus lepideus HHB14362 ss-1</name>
    <dbReference type="NCBI Taxonomy" id="1314782"/>
    <lineage>
        <taxon>Eukaryota</taxon>
        <taxon>Fungi</taxon>
        <taxon>Dikarya</taxon>
        <taxon>Basidiomycota</taxon>
        <taxon>Agaricomycotina</taxon>
        <taxon>Agaricomycetes</taxon>
        <taxon>Gloeophyllales</taxon>
        <taxon>Gloeophyllaceae</taxon>
        <taxon>Neolentinus</taxon>
    </lineage>
</organism>
<dbReference type="InterPro" id="IPR002164">
    <property type="entry name" value="NAP_family"/>
</dbReference>
<dbReference type="Proteomes" id="UP000076761">
    <property type="component" value="Unassembled WGS sequence"/>
</dbReference>
<dbReference type="OrthoDB" id="27325at2759"/>
<evidence type="ECO:0000256" key="3">
    <source>
        <dbReference type="SAM" id="MobiDB-lite"/>
    </source>
</evidence>
<comment type="similarity">
    <text evidence="1 2">Belongs to the nucleosome assembly protein (NAP) family.</text>
</comment>
<dbReference type="Pfam" id="PF00956">
    <property type="entry name" value="NAP"/>
    <property type="match status" value="1"/>
</dbReference>
<dbReference type="SUPFAM" id="SSF143113">
    <property type="entry name" value="NAP-like"/>
    <property type="match status" value="1"/>
</dbReference>
<evidence type="ECO:0000313" key="4">
    <source>
        <dbReference type="EMBL" id="KZT23163.1"/>
    </source>
</evidence>
<dbReference type="Gene3D" id="3.30.1120.90">
    <property type="entry name" value="Nucleosome assembly protein"/>
    <property type="match status" value="1"/>
</dbReference>
<protein>
    <submittedName>
        <fullName evidence="4">Nucleosome assembly protein</fullName>
    </submittedName>
</protein>
<dbReference type="AlphaFoldDB" id="A0A165R174"/>
<proteinExistence type="inferred from homology"/>
<dbReference type="InterPro" id="IPR037231">
    <property type="entry name" value="NAP-like_sf"/>
</dbReference>
<feature type="region of interest" description="Disordered" evidence="3">
    <location>
        <begin position="221"/>
        <end position="242"/>
    </location>
</feature>
<accession>A0A165R174</accession>
<dbReference type="GO" id="GO:0006334">
    <property type="term" value="P:nucleosome assembly"/>
    <property type="evidence" value="ECO:0007669"/>
    <property type="project" value="InterPro"/>
</dbReference>